<evidence type="ECO:0000313" key="3">
    <source>
        <dbReference type="EMBL" id="MCE3364157.1"/>
    </source>
</evidence>
<keyword evidence="1" id="KW-1133">Transmembrane helix</keyword>
<feature type="non-terminal residue" evidence="3">
    <location>
        <position position="1"/>
    </location>
</feature>
<dbReference type="InterPro" id="IPR020846">
    <property type="entry name" value="MFS_dom"/>
</dbReference>
<evidence type="ECO:0000313" key="4">
    <source>
        <dbReference type="Proteomes" id="UP001200271"/>
    </source>
</evidence>
<proteinExistence type="predicted"/>
<name>A0AAW4YCN1_STAAU</name>
<comment type="caution">
    <text evidence="3">The sequence shown here is derived from an EMBL/GenBank/DDBJ whole genome shotgun (WGS) entry which is preliminary data.</text>
</comment>
<sequence>TLGGAFGIALSTTVFSILQLNYAPSVAATVTFIVSIVLMILGSLSAYMIIPKTVKS</sequence>
<dbReference type="AlphaFoldDB" id="A0AAW4YCN1"/>
<evidence type="ECO:0000259" key="2">
    <source>
        <dbReference type="PROSITE" id="PS50850"/>
    </source>
</evidence>
<evidence type="ECO:0000256" key="1">
    <source>
        <dbReference type="SAM" id="Phobius"/>
    </source>
</evidence>
<reference evidence="3" key="1">
    <citation type="journal article" date="2021" name="Front Med (Lausanne)">
        <title>The Prevalence and Determinants of Fusidic Acid Resistance Among Methicillin-Resistant Staphylococcus aureus Clinical Isolates in China.</title>
        <authorList>
            <person name="Zhao H."/>
            <person name="Wang X."/>
            <person name="Wang B."/>
            <person name="Xu Y."/>
            <person name="Rao L."/>
            <person name="Wan B."/>
            <person name="Guo Y."/>
            <person name="Wu X."/>
            <person name="Yu J."/>
            <person name="Chen L."/>
            <person name="Li M."/>
            <person name="Yu F."/>
        </authorList>
    </citation>
    <scope>NUCLEOTIDE SEQUENCE</scope>
    <source>
        <strain evidence="3">NC-4</strain>
    </source>
</reference>
<reference evidence="3" key="2">
    <citation type="submission" date="2023-08" db="EMBL/GenBank/DDBJ databases">
        <authorList>
            <person name="Zhao H."/>
            <person name="Wang X."/>
        </authorList>
    </citation>
    <scope>NUCLEOTIDE SEQUENCE</scope>
    <source>
        <strain evidence="3">NC-4</strain>
    </source>
</reference>
<dbReference type="Proteomes" id="UP001200271">
    <property type="component" value="Unassembled WGS sequence"/>
</dbReference>
<gene>
    <name evidence="3" type="ORF">LB359_18190</name>
</gene>
<feature type="domain" description="Major facilitator superfamily (MFS) profile" evidence="2">
    <location>
        <begin position="1"/>
        <end position="54"/>
    </location>
</feature>
<feature type="transmembrane region" description="Helical" evidence="1">
    <location>
        <begin position="26"/>
        <end position="50"/>
    </location>
</feature>
<accession>A0AAW4YCN1</accession>
<keyword evidence="1" id="KW-0812">Transmembrane</keyword>
<dbReference type="GO" id="GO:0022857">
    <property type="term" value="F:transmembrane transporter activity"/>
    <property type="evidence" value="ECO:0007669"/>
    <property type="project" value="InterPro"/>
</dbReference>
<keyword evidence="1" id="KW-0472">Membrane</keyword>
<dbReference type="PROSITE" id="PS50850">
    <property type="entry name" value="MFS"/>
    <property type="match status" value="1"/>
</dbReference>
<protein>
    <submittedName>
        <fullName evidence="3">MFS transporter</fullName>
    </submittedName>
</protein>
<dbReference type="EMBL" id="JAIUEN010000587">
    <property type="protein sequence ID" value="MCE3364157.1"/>
    <property type="molecule type" value="Genomic_DNA"/>
</dbReference>
<organism evidence="3 4">
    <name type="scientific">Staphylococcus aureus</name>
    <dbReference type="NCBI Taxonomy" id="1280"/>
    <lineage>
        <taxon>Bacteria</taxon>
        <taxon>Bacillati</taxon>
        <taxon>Bacillota</taxon>
        <taxon>Bacilli</taxon>
        <taxon>Bacillales</taxon>
        <taxon>Staphylococcaceae</taxon>
        <taxon>Staphylococcus</taxon>
    </lineage>
</organism>